<accession>A0A644XTZ6</accession>
<protein>
    <submittedName>
        <fullName evidence="1">Uncharacterized protein</fullName>
    </submittedName>
</protein>
<comment type="caution">
    <text evidence="1">The sequence shown here is derived from an EMBL/GenBank/DDBJ whole genome shotgun (WGS) entry which is preliminary data.</text>
</comment>
<evidence type="ECO:0000313" key="1">
    <source>
        <dbReference type="EMBL" id="MPM19686.1"/>
    </source>
</evidence>
<name>A0A644XTZ6_9ZZZZ</name>
<sequence length="150" mass="16787">MHHQNRCAGDVAVRQPVDRQKNQVVRSEVRCFRRKQQPLEFLVAREEGVDDHRPYDRSLGISDGVELPPVSVFSTAHPFNLPVHGTCPRERGTLCSSRLLPIITANATPVALSSPVMKKIQSFWSIFDSAEKPHISQTIPCIIGCPQLHT</sequence>
<organism evidence="1">
    <name type="scientific">bioreactor metagenome</name>
    <dbReference type="NCBI Taxonomy" id="1076179"/>
    <lineage>
        <taxon>unclassified sequences</taxon>
        <taxon>metagenomes</taxon>
        <taxon>ecological metagenomes</taxon>
    </lineage>
</organism>
<dbReference type="EMBL" id="VSSQ01003222">
    <property type="protein sequence ID" value="MPM19686.1"/>
    <property type="molecule type" value="Genomic_DNA"/>
</dbReference>
<reference evidence="1" key="1">
    <citation type="submission" date="2019-08" db="EMBL/GenBank/DDBJ databases">
        <authorList>
            <person name="Kucharzyk K."/>
            <person name="Murdoch R.W."/>
            <person name="Higgins S."/>
            <person name="Loffler F."/>
        </authorList>
    </citation>
    <scope>NUCLEOTIDE SEQUENCE</scope>
</reference>
<dbReference type="AlphaFoldDB" id="A0A644XTZ6"/>
<gene>
    <name evidence="1" type="ORF">SDC9_66112</name>
</gene>
<proteinExistence type="predicted"/>